<dbReference type="EMBL" id="JBFSOO010000017">
    <property type="protein sequence ID" value="MEZ6854975.1"/>
    <property type="molecule type" value="Genomic_DNA"/>
</dbReference>
<dbReference type="Proteomes" id="UP001568358">
    <property type="component" value="Unassembled WGS sequence"/>
</dbReference>
<reference evidence="1 2" key="1">
    <citation type="submission" date="2024-07" db="EMBL/GenBank/DDBJ databases">
        <title>Active virus-host system and metabolic interactions in a Lokiarchaeon culture.</title>
        <authorList>
            <person name="Ponce Toledo R.I."/>
            <person name="Rodrigues Oliveira T."/>
            <person name="Schleper C."/>
        </authorList>
    </citation>
    <scope>NUCLEOTIDE SEQUENCE [LARGE SCALE GENOMIC DNA]</scope>
    <source>
        <strain evidence="1 2">B35</strain>
    </source>
</reference>
<dbReference type="RefSeq" id="WP_371151099.1">
    <property type="nucleotide sequence ID" value="NZ_JBFSOO010000017.1"/>
</dbReference>
<accession>A0ABV4JW54</accession>
<evidence type="ECO:0008006" key="3">
    <source>
        <dbReference type="Google" id="ProtNLM"/>
    </source>
</evidence>
<keyword evidence="2" id="KW-1185">Reference proteome</keyword>
<sequence>MAGRIFDNPHQIHQYLTQECGYKCSGGKVRKAIDDRKIRTRRGGGFSQAEVDQYAKGNLEKKIIAASPKDDSPVGGDELAPEAKTKAEAKLKLVQAERAQFLLDKERGKYIPTAVMEAELGQRAKAFKLGLEKFAPDNAVKIAEIFGGAEDTARELCNRLGADPEAGIPLVIDFTHSRIEHFTRMWRKQVLQFLDSYATGTWWTEEMQQAWEKMLEAEENEDAA</sequence>
<protein>
    <recommendedName>
        <fullName evidence="3">Terminase small subunit</fullName>
    </recommendedName>
</protein>
<evidence type="ECO:0000313" key="2">
    <source>
        <dbReference type="Proteomes" id="UP001568358"/>
    </source>
</evidence>
<proteinExistence type="predicted"/>
<gene>
    <name evidence="1" type="ORF">AB2Z07_15840</name>
</gene>
<evidence type="ECO:0000313" key="1">
    <source>
        <dbReference type="EMBL" id="MEZ6854975.1"/>
    </source>
</evidence>
<comment type="caution">
    <text evidence="1">The sequence shown here is derived from an EMBL/GenBank/DDBJ whole genome shotgun (WGS) entry which is preliminary data.</text>
</comment>
<name>A0ABV4JW54_9BACT</name>
<organism evidence="1 2">
    <name type="scientific">Halodesulfovibrio aestuarii</name>
    <dbReference type="NCBI Taxonomy" id="126333"/>
    <lineage>
        <taxon>Bacteria</taxon>
        <taxon>Pseudomonadati</taxon>
        <taxon>Thermodesulfobacteriota</taxon>
        <taxon>Desulfovibrionia</taxon>
        <taxon>Desulfovibrionales</taxon>
        <taxon>Desulfovibrionaceae</taxon>
        <taxon>Halodesulfovibrio</taxon>
    </lineage>
</organism>